<dbReference type="InParanoid" id="M5E2V9"/>
<sequence>MVNINVDLLIKNLKEIEKNYRMDNNKLNFNNGFADGILRSIEEIEKIAEQNND</sequence>
<gene>
    <name evidence="1" type="ORF">HSACCH_02073</name>
</gene>
<accession>M5E2V9</accession>
<comment type="caution">
    <text evidence="1">The sequence shown here is derived from an EMBL/GenBank/DDBJ whole genome shotgun (WGS) entry which is preliminary data.</text>
</comment>
<keyword evidence="2" id="KW-1185">Reference proteome</keyword>
<protein>
    <submittedName>
        <fullName evidence="1">Uncharacterized protein</fullName>
    </submittedName>
</protein>
<reference evidence="2" key="1">
    <citation type="journal article" date="2013" name="Genome Announc.">
        <title>Genome Sequence of Halanaerobium saccharolyticum subsp. saccharolyticum Strain DSM 6643T, a Halophilic Hydrogen-Producing Bacterium.</title>
        <authorList>
            <person name="Kivisto A."/>
            <person name="Larjo A."/>
            <person name="Ciranna A."/>
            <person name="Santala V."/>
            <person name="Roos C."/>
            <person name="Karp M."/>
        </authorList>
    </citation>
    <scope>NUCLEOTIDE SEQUENCE [LARGE SCALE GENOMIC DNA]</scope>
    <source>
        <strain evidence="2">DSM 6643</strain>
    </source>
</reference>
<dbReference type="EMBL" id="CAUI01000023">
    <property type="protein sequence ID" value="CCU80483.1"/>
    <property type="molecule type" value="Genomic_DNA"/>
</dbReference>
<evidence type="ECO:0000313" key="1">
    <source>
        <dbReference type="EMBL" id="CCU80483.1"/>
    </source>
</evidence>
<dbReference type="OrthoDB" id="9900238at2"/>
<evidence type="ECO:0000313" key="2">
    <source>
        <dbReference type="Proteomes" id="UP000012063"/>
    </source>
</evidence>
<dbReference type="AlphaFoldDB" id="M5E2V9"/>
<proteinExistence type="predicted"/>
<organism evidence="1 2">
    <name type="scientific">Halanaerobium saccharolyticum subsp. saccharolyticum DSM 6643</name>
    <dbReference type="NCBI Taxonomy" id="1293054"/>
    <lineage>
        <taxon>Bacteria</taxon>
        <taxon>Bacillati</taxon>
        <taxon>Bacillota</taxon>
        <taxon>Clostridia</taxon>
        <taxon>Halanaerobiales</taxon>
        <taxon>Halanaerobiaceae</taxon>
        <taxon>Halanaerobium</taxon>
    </lineage>
</organism>
<dbReference type="RefSeq" id="WP_005489759.1">
    <property type="nucleotide sequence ID" value="NZ_CAUI01000023.1"/>
</dbReference>
<name>M5E2V9_9FIRM</name>
<dbReference type="Proteomes" id="UP000012063">
    <property type="component" value="Unassembled WGS sequence"/>
</dbReference>